<dbReference type="PANTHER" id="PTHR30146:SF145">
    <property type="entry name" value="RIBOSE OPERON REPRESSOR"/>
    <property type="match status" value="1"/>
</dbReference>
<accession>A0AAU6TNX2</accession>
<dbReference type="Gene3D" id="3.40.50.2300">
    <property type="match status" value="2"/>
</dbReference>
<feature type="domain" description="Periplasmic binding protein" evidence="2">
    <location>
        <begin position="72"/>
        <end position="328"/>
    </location>
</feature>
<dbReference type="GO" id="GO:0003700">
    <property type="term" value="F:DNA-binding transcription factor activity"/>
    <property type="evidence" value="ECO:0007669"/>
    <property type="project" value="TreeGrafter"/>
</dbReference>
<evidence type="ECO:0000313" key="3">
    <source>
        <dbReference type="EMBL" id="XAG62879.1"/>
    </source>
</evidence>
<name>A0AAU6TNX2_UNCXX</name>
<dbReference type="AlphaFoldDB" id="A0AAU6TNX2"/>
<dbReference type="Pfam" id="PF13407">
    <property type="entry name" value="Peripla_BP_4"/>
    <property type="match status" value="1"/>
</dbReference>
<dbReference type="InterPro" id="IPR028082">
    <property type="entry name" value="Peripla_BP_I"/>
</dbReference>
<evidence type="ECO:0000259" key="2">
    <source>
        <dbReference type="Pfam" id="PF13407"/>
    </source>
</evidence>
<feature type="chain" id="PRO_5043985933" evidence="1">
    <location>
        <begin position="20"/>
        <end position="365"/>
    </location>
</feature>
<dbReference type="SUPFAM" id="SSF53822">
    <property type="entry name" value="Periplasmic binding protein-like I"/>
    <property type="match status" value="1"/>
</dbReference>
<proteinExistence type="predicted"/>
<protein>
    <submittedName>
        <fullName evidence="3">Substrate-binding domain-containing protein</fullName>
    </submittedName>
</protein>
<keyword evidence="1" id="KW-0732">Signal</keyword>
<evidence type="ECO:0000256" key="1">
    <source>
        <dbReference type="SAM" id="SignalP"/>
    </source>
</evidence>
<reference evidence="3" key="1">
    <citation type="submission" date="2022-03" db="EMBL/GenBank/DDBJ databases">
        <title>Sea Food Isolates.</title>
        <authorList>
            <person name="Li c."/>
        </authorList>
    </citation>
    <scope>NUCLEOTIDE SEQUENCE</scope>
    <source>
        <strain evidence="3">19MO02SH05</strain>
    </source>
</reference>
<feature type="signal peptide" evidence="1">
    <location>
        <begin position="1"/>
        <end position="19"/>
    </location>
</feature>
<dbReference type="PANTHER" id="PTHR30146">
    <property type="entry name" value="LACI-RELATED TRANSCRIPTIONAL REPRESSOR"/>
    <property type="match status" value="1"/>
</dbReference>
<sequence>MKKRLLIVLLSWFPMAVFANPSQLLSDYWSYQAFLEAHPEQQTLTDLLAKSVQTRAEPLPLALAQTRPVTISVIYPGQQVSDYWSRNIKAFEARMHELGITYQLHQVFTRPSLDARQQSISLMEAMQNKTDYLIFTLDTMRHRKFIDHLLHTSETKVILQNITTPIRDWQGRQPLLYVGFDHEIGAQHLAEFYQRKLPQGADYGVLYFSEGYISEARGDSFIHNVKHRFHLASSYYTTATMESGYQATLDIVSNNPQITFLYACSTDIALGAAQALRELEREDIYLNGWGGGSAELEALQDGRLAVTVMRMNDDTGIAMAEAIKRDLAGLPVPLVYSGEFELVTQNTTIEHIERLKQRAFRYSDR</sequence>
<dbReference type="GO" id="GO:0000976">
    <property type="term" value="F:transcription cis-regulatory region binding"/>
    <property type="evidence" value="ECO:0007669"/>
    <property type="project" value="TreeGrafter"/>
</dbReference>
<dbReference type="InterPro" id="IPR025997">
    <property type="entry name" value="SBP_2_dom"/>
</dbReference>
<gene>
    <name evidence="3" type="ORF">MRL64_18395</name>
</gene>
<organism evidence="3">
    <name type="scientific">bacterium 19MO02SH05</name>
    <dbReference type="NCBI Taxonomy" id="2920696"/>
    <lineage>
        <taxon>Bacteria</taxon>
    </lineage>
</organism>
<dbReference type="EMBL" id="CP095343">
    <property type="protein sequence ID" value="XAG62879.1"/>
    <property type="molecule type" value="Genomic_DNA"/>
</dbReference>